<protein>
    <recommendedName>
        <fullName evidence="4">YfhO family protein</fullName>
    </recommendedName>
</protein>
<organism evidence="2 3">
    <name type="scientific">Pediococcus pentosaceus</name>
    <dbReference type="NCBI Taxonomy" id="1255"/>
    <lineage>
        <taxon>Bacteria</taxon>
        <taxon>Bacillati</taxon>
        <taxon>Bacillota</taxon>
        <taxon>Bacilli</taxon>
        <taxon>Lactobacillales</taxon>
        <taxon>Lactobacillaceae</taxon>
        <taxon>Pediococcus</taxon>
    </lineage>
</organism>
<feature type="transmembrane region" description="Helical" evidence="1">
    <location>
        <begin position="99"/>
        <end position="117"/>
    </location>
</feature>
<feature type="transmembrane region" description="Helical" evidence="1">
    <location>
        <begin position="517"/>
        <end position="537"/>
    </location>
</feature>
<feature type="transmembrane region" description="Helical" evidence="1">
    <location>
        <begin position="224"/>
        <end position="243"/>
    </location>
</feature>
<feature type="transmembrane region" description="Helical" evidence="1">
    <location>
        <begin position="129"/>
        <end position="147"/>
    </location>
</feature>
<dbReference type="Proteomes" id="UP001194632">
    <property type="component" value="Unassembled WGS sequence"/>
</dbReference>
<accession>A0AB73HFK2</accession>
<comment type="caution">
    <text evidence="2">The sequence shown here is derived from an EMBL/GenBank/DDBJ whole genome shotgun (WGS) entry which is preliminary data.</text>
</comment>
<proteinExistence type="predicted"/>
<dbReference type="AlphaFoldDB" id="A0AB73HFK2"/>
<sequence length="542" mass="61056">MASRRPLLLTLTIFVITAIIVTLPAFSGNFLKLTMDGGIHLSRLESVFGAFSVGKLPPLVNFIGLGDHVNAFNGMYPWFSTALFFTLPRLILGSPMQSMFVGYVLLNLVTMLNAYLLVKELSSDNIVRIFSAIFYGVNAYHLTLLFSREALGEAVAYTFAPLVMLGCLRIWSGKNKGPVYLAIGMGMIANSHVISLFLICLLLIVIEFTRIFFKKVNLIEIKRLLISGLIAALISCYSLLNIVKIASTNKMFTPTKGLAPVIPSKMVSAVLDNSIQDDRYIFNIGLVGLILIIFLCVELFKKDKIGNWVPWTVFAVILFICTTSWLQLENTRLKDSVFGNIQFLGRISALIVLLITIAITIYLEEQKVHKKYILLIISFLLILMGVDSILQFHLKKNDDPIRFYVKSDENFVRIAHEQIHGLRDYTLVDKNNNNILYTEANTGIKNYSGTSNSATFEVKAKEKITTVPINMYKNVDYYLYVDGKKKKFQSDKKILTINLKKGNHKIKLVSKARYSEYISMFVSCVSLIGCGLFIILIEPRKH</sequence>
<feature type="transmembrane region" description="Helical" evidence="1">
    <location>
        <begin position="75"/>
        <end position="92"/>
    </location>
</feature>
<feature type="transmembrane region" description="Helical" evidence="1">
    <location>
        <begin position="280"/>
        <end position="300"/>
    </location>
</feature>
<feature type="transmembrane region" description="Helical" evidence="1">
    <location>
        <begin position="154"/>
        <end position="172"/>
    </location>
</feature>
<evidence type="ECO:0000313" key="3">
    <source>
        <dbReference type="Proteomes" id="UP001194632"/>
    </source>
</evidence>
<feature type="transmembrane region" description="Helical" evidence="1">
    <location>
        <begin position="343"/>
        <end position="363"/>
    </location>
</feature>
<name>A0AB73HFK2_PEDPE</name>
<reference evidence="2" key="1">
    <citation type="submission" date="2020-11" db="EMBL/GenBank/DDBJ databases">
        <title>Antibiotic susceptibility profiles of Pediococcus pentosaceus from various origins and their implications for the safety assessment of strains with food-technology applications.</title>
        <authorList>
            <person name="Shani N."/>
            <person name="Oberhaensli S."/>
            <person name="Arias E."/>
        </authorList>
    </citation>
    <scope>NUCLEOTIDE SEQUENCE</scope>
    <source>
        <strain evidence="2">FAM 24207</strain>
    </source>
</reference>
<feature type="transmembrane region" description="Helical" evidence="1">
    <location>
        <begin position="192"/>
        <end position="212"/>
    </location>
</feature>
<gene>
    <name evidence="2" type="ORF">ITQ90_00310</name>
</gene>
<keyword evidence="1" id="KW-1133">Transmembrane helix</keyword>
<feature type="transmembrane region" description="Helical" evidence="1">
    <location>
        <begin position="372"/>
        <end position="394"/>
    </location>
</feature>
<feature type="transmembrane region" description="Helical" evidence="1">
    <location>
        <begin position="7"/>
        <end position="26"/>
    </location>
</feature>
<evidence type="ECO:0008006" key="4">
    <source>
        <dbReference type="Google" id="ProtNLM"/>
    </source>
</evidence>
<dbReference type="EMBL" id="JADOFP010000001">
    <property type="protein sequence ID" value="MBF7113997.1"/>
    <property type="molecule type" value="Genomic_DNA"/>
</dbReference>
<keyword evidence="1" id="KW-0812">Transmembrane</keyword>
<feature type="transmembrane region" description="Helical" evidence="1">
    <location>
        <begin position="307"/>
        <end position="328"/>
    </location>
</feature>
<dbReference type="RefSeq" id="WP_195749098.1">
    <property type="nucleotide sequence ID" value="NZ_CP197205.1"/>
</dbReference>
<evidence type="ECO:0000256" key="1">
    <source>
        <dbReference type="SAM" id="Phobius"/>
    </source>
</evidence>
<evidence type="ECO:0000313" key="2">
    <source>
        <dbReference type="EMBL" id="MBF7113997.1"/>
    </source>
</evidence>
<keyword evidence="1" id="KW-0472">Membrane</keyword>